<comment type="caution">
    <text evidence="2">The sequence shown here is derived from an EMBL/GenBank/DDBJ whole genome shotgun (WGS) entry which is preliminary data.</text>
</comment>
<evidence type="ECO:0000313" key="3">
    <source>
        <dbReference type="Proteomes" id="UP000316092"/>
    </source>
</evidence>
<evidence type="ECO:0000256" key="1">
    <source>
        <dbReference type="SAM" id="SignalP"/>
    </source>
</evidence>
<reference evidence="2 3" key="1">
    <citation type="submission" date="2019-07" db="EMBL/GenBank/DDBJ databases">
        <title>Deinococcus detaillus sp. nov., isolated from humus soil in Antarctica.</title>
        <authorList>
            <person name="Zhang K."/>
        </authorList>
    </citation>
    <scope>NUCLEOTIDE SEQUENCE [LARGE SCALE GENOMIC DNA]</scope>
    <source>
        <strain evidence="2 3">H1</strain>
    </source>
</reference>
<keyword evidence="3" id="KW-1185">Reference proteome</keyword>
<gene>
    <name evidence="2" type="ORF">FNU79_13565</name>
</gene>
<dbReference type="EMBL" id="VKDB01000016">
    <property type="protein sequence ID" value="TSA82589.1"/>
    <property type="molecule type" value="Genomic_DNA"/>
</dbReference>
<feature type="signal peptide" evidence="1">
    <location>
        <begin position="1"/>
        <end position="21"/>
    </location>
</feature>
<protein>
    <recommendedName>
        <fullName evidence="4">YbaY family lipoprotein</fullName>
    </recommendedName>
</protein>
<evidence type="ECO:0008006" key="4">
    <source>
        <dbReference type="Google" id="ProtNLM"/>
    </source>
</evidence>
<dbReference type="OrthoDB" id="68561at2"/>
<proteinExistence type="predicted"/>
<dbReference type="AlphaFoldDB" id="A0A553UQT6"/>
<dbReference type="InterPro" id="IPR039366">
    <property type="entry name" value="Pilotin"/>
</dbReference>
<accession>A0A553UQT6</accession>
<keyword evidence="1" id="KW-0732">Signal</keyword>
<feature type="chain" id="PRO_5021947320" description="YbaY family lipoprotein" evidence="1">
    <location>
        <begin position="22"/>
        <end position="164"/>
    </location>
</feature>
<evidence type="ECO:0000313" key="2">
    <source>
        <dbReference type="EMBL" id="TSA82589.1"/>
    </source>
</evidence>
<dbReference type="Pfam" id="PF09619">
    <property type="entry name" value="YscW"/>
    <property type="match status" value="1"/>
</dbReference>
<sequence length="164" mass="17237">MKIFSLFAATLLLGAAPTTQAQTVINGVTITKPGQKAAAPTRRTVPAFVDQNIPADWVDVRGRVATGSAGRTDLPAGSKVTVELRDITVPTAAKTLVSTTFPSASLPVSYQLVSSPRRFTSSGQYAVRVSVNNAAGKLIYSNTVQQLINPAAKRILADMRVSAP</sequence>
<dbReference type="RefSeq" id="WP_143721349.1">
    <property type="nucleotide sequence ID" value="NZ_VKDB01000016.1"/>
</dbReference>
<organism evidence="2 3">
    <name type="scientific">Deinococcus detaillensis</name>
    <dbReference type="NCBI Taxonomy" id="2592048"/>
    <lineage>
        <taxon>Bacteria</taxon>
        <taxon>Thermotogati</taxon>
        <taxon>Deinococcota</taxon>
        <taxon>Deinococci</taxon>
        <taxon>Deinococcales</taxon>
        <taxon>Deinococcaceae</taxon>
        <taxon>Deinococcus</taxon>
    </lineage>
</organism>
<name>A0A553UQT6_9DEIO</name>
<dbReference type="Proteomes" id="UP000316092">
    <property type="component" value="Unassembled WGS sequence"/>
</dbReference>